<evidence type="ECO:0000256" key="12">
    <source>
        <dbReference type="ARBA" id="ARBA00023012"/>
    </source>
</evidence>
<evidence type="ECO:0000256" key="10">
    <source>
        <dbReference type="ARBA" id="ARBA00022840"/>
    </source>
</evidence>
<evidence type="ECO:0000256" key="17">
    <source>
        <dbReference type="SAM" id="Phobius"/>
    </source>
</evidence>
<dbReference type="GO" id="GO:0016301">
    <property type="term" value="F:kinase activity"/>
    <property type="evidence" value="ECO:0007669"/>
    <property type="project" value="UniProtKB-KW"/>
</dbReference>
<name>A0ABR9ATS4_9BACL</name>
<feature type="transmembrane region" description="Helical" evidence="17">
    <location>
        <begin position="160"/>
        <end position="183"/>
    </location>
</feature>
<dbReference type="InterPro" id="IPR050398">
    <property type="entry name" value="HssS/ArlS-like"/>
</dbReference>
<comment type="subcellular location">
    <subcellularLocation>
        <location evidence="2">Cell membrane</location>
        <topology evidence="2">Multi-pass membrane protein</topology>
    </subcellularLocation>
</comment>
<keyword evidence="12" id="KW-0902">Two-component regulatory system</keyword>
<dbReference type="SUPFAM" id="SSF55874">
    <property type="entry name" value="ATPase domain of HSP90 chaperone/DNA topoisomerase II/histidine kinase"/>
    <property type="match status" value="1"/>
</dbReference>
<dbReference type="SUPFAM" id="SSF47384">
    <property type="entry name" value="Homodimeric domain of signal transducing histidine kinase"/>
    <property type="match status" value="1"/>
</dbReference>
<accession>A0ABR9ATS4</accession>
<dbReference type="Proteomes" id="UP000634529">
    <property type="component" value="Unassembled WGS sequence"/>
</dbReference>
<evidence type="ECO:0000259" key="18">
    <source>
        <dbReference type="PROSITE" id="PS50109"/>
    </source>
</evidence>
<evidence type="ECO:0000256" key="7">
    <source>
        <dbReference type="ARBA" id="ARBA00022692"/>
    </source>
</evidence>
<feature type="domain" description="HAMP" evidence="19">
    <location>
        <begin position="177"/>
        <end position="229"/>
    </location>
</feature>
<dbReference type="InterPro" id="IPR004358">
    <property type="entry name" value="Sig_transdc_His_kin-like_C"/>
</dbReference>
<evidence type="ECO:0000256" key="9">
    <source>
        <dbReference type="ARBA" id="ARBA00022777"/>
    </source>
</evidence>
<evidence type="ECO:0000313" key="20">
    <source>
        <dbReference type="EMBL" id="MBD8497291.1"/>
    </source>
</evidence>
<dbReference type="PRINTS" id="PR00344">
    <property type="entry name" value="BCTRLSENSOR"/>
</dbReference>
<dbReference type="Pfam" id="PF00672">
    <property type="entry name" value="HAMP"/>
    <property type="match status" value="1"/>
</dbReference>
<keyword evidence="14 17" id="KW-0472">Membrane</keyword>
<keyword evidence="10" id="KW-0067">ATP-binding</keyword>
<dbReference type="Pfam" id="PF02518">
    <property type="entry name" value="HATPase_c"/>
    <property type="match status" value="1"/>
</dbReference>
<evidence type="ECO:0000256" key="14">
    <source>
        <dbReference type="ARBA" id="ARBA00023136"/>
    </source>
</evidence>
<dbReference type="Gene3D" id="3.30.565.10">
    <property type="entry name" value="Histidine kinase-like ATPase, C-terminal domain"/>
    <property type="match status" value="1"/>
</dbReference>
<dbReference type="PANTHER" id="PTHR45528">
    <property type="entry name" value="SENSOR HISTIDINE KINASE CPXA"/>
    <property type="match status" value="1"/>
</dbReference>
<keyword evidence="21" id="KW-1185">Reference proteome</keyword>
<evidence type="ECO:0000256" key="5">
    <source>
        <dbReference type="ARBA" id="ARBA00022553"/>
    </source>
</evidence>
<protein>
    <recommendedName>
        <fullName evidence="16">Heme sensor protein HssS</fullName>
        <ecNumber evidence="3">2.7.13.3</ecNumber>
    </recommendedName>
</protein>
<proteinExistence type="predicted"/>
<evidence type="ECO:0000256" key="8">
    <source>
        <dbReference type="ARBA" id="ARBA00022741"/>
    </source>
</evidence>
<dbReference type="Pfam" id="PF00512">
    <property type="entry name" value="HisKA"/>
    <property type="match status" value="1"/>
</dbReference>
<dbReference type="InterPro" id="IPR003661">
    <property type="entry name" value="HisK_dim/P_dom"/>
</dbReference>
<keyword evidence="9 20" id="KW-0418">Kinase</keyword>
<dbReference type="Gene3D" id="1.10.287.130">
    <property type="match status" value="1"/>
</dbReference>
<feature type="transmembrane region" description="Helical" evidence="17">
    <location>
        <begin position="9"/>
        <end position="32"/>
    </location>
</feature>
<evidence type="ECO:0000256" key="2">
    <source>
        <dbReference type="ARBA" id="ARBA00004651"/>
    </source>
</evidence>
<dbReference type="EMBL" id="JACYTN010000002">
    <property type="protein sequence ID" value="MBD8497291.1"/>
    <property type="molecule type" value="Genomic_DNA"/>
</dbReference>
<dbReference type="InterPro" id="IPR005467">
    <property type="entry name" value="His_kinase_dom"/>
</dbReference>
<feature type="domain" description="Histidine kinase" evidence="18">
    <location>
        <begin position="237"/>
        <end position="452"/>
    </location>
</feature>
<dbReference type="InterPro" id="IPR036890">
    <property type="entry name" value="HATPase_C_sf"/>
</dbReference>
<dbReference type="PROSITE" id="PS50885">
    <property type="entry name" value="HAMP"/>
    <property type="match status" value="1"/>
</dbReference>
<reference evidence="20 21" key="1">
    <citation type="submission" date="2020-09" db="EMBL/GenBank/DDBJ databases">
        <title>Paenibacillus sp. CAU 1523 isolated from sand of Haeundae Beach.</title>
        <authorList>
            <person name="Kim W."/>
        </authorList>
    </citation>
    <scope>NUCLEOTIDE SEQUENCE [LARGE SCALE GENOMIC DNA]</scope>
    <source>
        <strain evidence="20 21">CAU 1523</strain>
    </source>
</reference>
<evidence type="ECO:0000256" key="16">
    <source>
        <dbReference type="ARBA" id="ARBA00040841"/>
    </source>
</evidence>
<evidence type="ECO:0000256" key="4">
    <source>
        <dbReference type="ARBA" id="ARBA00022475"/>
    </source>
</evidence>
<dbReference type="CDD" id="cd06225">
    <property type="entry name" value="HAMP"/>
    <property type="match status" value="1"/>
</dbReference>
<keyword evidence="5" id="KW-0597">Phosphoprotein</keyword>
<sequence length="463" mass="51920">MIRSLYTRVVLTFLVSVIGGTVIAFLVATWAFEDELNDNLQVTLDDFGQDIVRMYETFPLQDADSFVNGMKQLNSYYLRMYDESGHLQTYGAIDGHEPLHVTNEQMKKVLDGEVVQVKTNGINPILLGLPVKTEVGTKAMFLERRSPSSTSFLQMWTYHFMIYSLIAGSLLILVAAVFVVRPIKKLTQATKRIAGGDFNVKLNIKQQGELGTLARSFEDMMHDLQQLEQMRREFVTNVSHEVQSPLTSISGYAVALKQVDVAEHERSRYLDIIITEAARMSKMSDSLLKLSMLESQSQPLQLAAFSLDEQMRRAIIAIQPQWTARSIRFELDLEAVRLVADPDLLNQVWINIIGNSIKFSEDGGVISISIKQVSNNAIIQITDTGIGIPLEDQKRIFDRFFKTDRSHSRKYDGSGLGLAIVKQIIALHKGVIRVESASDQGTTFIVTLLLTTPIASQDVTEIV</sequence>
<dbReference type="PANTHER" id="PTHR45528:SF11">
    <property type="entry name" value="HISTIDINE KINASE"/>
    <property type="match status" value="1"/>
</dbReference>
<dbReference type="RefSeq" id="WP_192023752.1">
    <property type="nucleotide sequence ID" value="NZ_JACYTN010000002.1"/>
</dbReference>
<dbReference type="CDD" id="cd00082">
    <property type="entry name" value="HisKA"/>
    <property type="match status" value="1"/>
</dbReference>
<evidence type="ECO:0000256" key="3">
    <source>
        <dbReference type="ARBA" id="ARBA00012438"/>
    </source>
</evidence>
<keyword evidence="11 17" id="KW-1133">Transmembrane helix</keyword>
<dbReference type="SMART" id="SM00387">
    <property type="entry name" value="HATPase_c"/>
    <property type="match status" value="1"/>
</dbReference>
<dbReference type="SMART" id="SM00388">
    <property type="entry name" value="HisKA"/>
    <property type="match status" value="1"/>
</dbReference>
<keyword evidence="6" id="KW-0808">Transferase</keyword>
<keyword evidence="7 17" id="KW-0812">Transmembrane</keyword>
<evidence type="ECO:0000256" key="6">
    <source>
        <dbReference type="ARBA" id="ARBA00022679"/>
    </source>
</evidence>
<evidence type="ECO:0000256" key="1">
    <source>
        <dbReference type="ARBA" id="ARBA00000085"/>
    </source>
</evidence>
<dbReference type="CDD" id="cd16922">
    <property type="entry name" value="HATPase_EvgS-ArcB-TorS-like"/>
    <property type="match status" value="1"/>
</dbReference>
<dbReference type="EC" id="2.7.13.3" evidence="3"/>
<keyword evidence="8" id="KW-0547">Nucleotide-binding</keyword>
<dbReference type="InterPro" id="IPR036097">
    <property type="entry name" value="HisK_dim/P_sf"/>
</dbReference>
<dbReference type="SMART" id="SM00304">
    <property type="entry name" value="HAMP"/>
    <property type="match status" value="1"/>
</dbReference>
<dbReference type="InterPro" id="IPR003594">
    <property type="entry name" value="HATPase_dom"/>
</dbReference>
<evidence type="ECO:0000256" key="15">
    <source>
        <dbReference type="ARBA" id="ARBA00037219"/>
    </source>
</evidence>
<comment type="caution">
    <text evidence="20">The sequence shown here is derived from an EMBL/GenBank/DDBJ whole genome shotgun (WGS) entry which is preliminary data.</text>
</comment>
<gene>
    <name evidence="20" type="ORF">IFO66_03155</name>
</gene>
<evidence type="ECO:0000256" key="13">
    <source>
        <dbReference type="ARBA" id="ARBA00023026"/>
    </source>
</evidence>
<organism evidence="20 21">
    <name type="scientific">Paenibacillus arenosi</name>
    <dbReference type="NCBI Taxonomy" id="2774142"/>
    <lineage>
        <taxon>Bacteria</taxon>
        <taxon>Bacillati</taxon>
        <taxon>Bacillota</taxon>
        <taxon>Bacilli</taxon>
        <taxon>Bacillales</taxon>
        <taxon>Paenibacillaceae</taxon>
        <taxon>Paenibacillus</taxon>
    </lineage>
</organism>
<dbReference type="Gene3D" id="6.10.340.10">
    <property type="match status" value="1"/>
</dbReference>
<comment type="catalytic activity">
    <reaction evidence="1">
        <text>ATP + protein L-histidine = ADP + protein N-phospho-L-histidine.</text>
        <dbReference type="EC" id="2.7.13.3"/>
    </reaction>
</comment>
<keyword evidence="13" id="KW-0843">Virulence</keyword>
<dbReference type="PROSITE" id="PS50109">
    <property type="entry name" value="HIS_KIN"/>
    <property type="match status" value="1"/>
</dbReference>
<evidence type="ECO:0000313" key="21">
    <source>
        <dbReference type="Proteomes" id="UP000634529"/>
    </source>
</evidence>
<dbReference type="SUPFAM" id="SSF158472">
    <property type="entry name" value="HAMP domain-like"/>
    <property type="match status" value="1"/>
</dbReference>
<evidence type="ECO:0000259" key="19">
    <source>
        <dbReference type="PROSITE" id="PS50885"/>
    </source>
</evidence>
<keyword evidence="4" id="KW-1003">Cell membrane</keyword>
<dbReference type="InterPro" id="IPR003660">
    <property type="entry name" value="HAMP_dom"/>
</dbReference>
<evidence type="ECO:0000256" key="11">
    <source>
        <dbReference type="ARBA" id="ARBA00022989"/>
    </source>
</evidence>
<comment type="function">
    <text evidence="15">Member of the two-component regulatory system HssS/HssR involved in intracellular heme homeostasis and tempering of staphylococcal virulence. HssS functions as a heme sensor histidine kinase which is autophosphorylated at a histidine residue and transfers its phosphate group to an aspartate residue of HssR. HssR/HssS activates the expression of hrtAB, an efflux pump, in response to extracellular heme, hemin, hemoglobin or blood.</text>
</comment>